<reference evidence="2 3" key="1">
    <citation type="submission" date="2015-10" db="EMBL/GenBank/DDBJ databases">
        <authorList>
            <person name="Ju K.-S."/>
            <person name="Doroghazi J.R."/>
            <person name="Metcalf W.W."/>
        </authorList>
    </citation>
    <scope>NUCLEOTIDE SEQUENCE [LARGE SCALE GENOMIC DNA]</scope>
    <source>
        <strain evidence="2 3">NRRL B-24793</strain>
    </source>
</reference>
<dbReference type="PANTHER" id="PTHR37809:SF1">
    <property type="entry name" value="RIBOSOMAL PROTEIN S12 METHYLTHIOTRANSFERASE ACCESSORY FACTOR YCAO"/>
    <property type="match status" value="1"/>
</dbReference>
<evidence type="ECO:0000313" key="2">
    <source>
        <dbReference type="EMBL" id="KUJ44538.1"/>
    </source>
</evidence>
<gene>
    <name evidence="2" type="ORF">ADL17_15265</name>
</gene>
<dbReference type="AlphaFoldDB" id="A0A9X0I0K2"/>
<dbReference type="NCBIfam" id="TIGR00702">
    <property type="entry name" value="YcaO-type kinase domain"/>
    <property type="match status" value="1"/>
</dbReference>
<dbReference type="PANTHER" id="PTHR37809">
    <property type="entry name" value="RIBOSOMAL PROTEIN S12 METHYLTHIOTRANSFERASE ACCESSORY FACTOR YCAO"/>
    <property type="match status" value="1"/>
</dbReference>
<comment type="caution">
    <text evidence="2">The sequence shown here is derived from an EMBL/GenBank/DDBJ whole genome shotgun (WGS) entry which is preliminary data.</text>
</comment>
<dbReference type="Gene3D" id="3.40.50.720">
    <property type="entry name" value="NAD(P)-binding Rossmann-like Domain"/>
    <property type="match status" value="1"/>
</dbReference>
<feature type="domain" description="YcaO" evidence="1">
    <location>
        <begin position="384"/>
        <end position="754"/>
    </location>
</feature>
<dbReference type="SUPFAM" id="SSF69572">
    <property type="entry name" value="Activating enzymes of the ubiquitin-like proteins"/>
    <property type="match status" value="1"/>
</dbReference>
<sequence length="754" mass="83514">MTIRPRVRRNLRVENLPGEAVYVFSERGHQVIEGELTERVLPLLDGKHDVDDVLDALADEPPERVLYLIERLIRMGVVLRVDPELPQRESAFWDMAGTSAEVVADRLAAATVGLSVVGEVDTEPLLAALGAAGLRVTPVGAGPASPVDLSVVATDNYLNPELAELNDAALRSGRPWLLTKPVGSVLWIGPTFKPASREHGCWACVAFRLAGHRQVDEYLRDKLEHVGPLRVPLADLPTTRDIGARLTALEAVKHVAGLGTEQENGILTLDTIYFDTQRHPLHRRPQCPSCGEPELVARRFAAPVRLQSRAKTYTGDGGHRAQRPDEVLARYSPQVSSVTGVVRELRPFATGRDFVKGYYAGHNFARRVHNLRHLRSGLRSMAAGKGTTDTQARASAICEAIERYSGLFVGDEPRITATLAELGDRALAPNDLQLYSPRQHENRVAWNAAQRSSFQIVCDPLPADRPIEWSPVWSLTHERHFHVPTAHLYFQYPSRPGELFASACSNGNAAGSSIEDAVLQGFLELVERDSVALWWYNRLNMPRFDLDSFGEPWFDEFREVYAGLNRELWVLDLTADLGIPVAAAISRRTDKPAEDILMAFGAHLDAKTAVQRALSEMNQFLPAVIDVQPDGSGYAYPDPVQQGWWRHATLASEGYLAPSARVSTATTHRNLASDDLKTDVDTVRGLVERAGMQMLVLDQTRPDLELPVVKVIVPGMRHFWARFGAGRLYDVPVRLGWLDRATPEDALNPIPMFL</sequence>
<dbReference type="Proteomes" id="UP000053246">
    <property type="component" value="Unassembled WGS sequence"/>
</dbReference>
<dbReference type="Gene3D" id="3.30.40.250">
    <property type="match status" value="1"/>
</dbReference>
<dbReference type="PROSITE" id="PS51664">
    <property type="entry name" value="YCAO"/>
    <property type="match status" value="1"/>
</dbReference>
<proteinExistence type="predicted"/>
<accession>A0A9X0I0K2</accession>
<dbReference type="Gene3D" id="3.90.930.60">
    <property type="match status" value="1"/>
</dbReference>
<keyword evidence="3" id="KW-1185">Reference proteome</keyword>
<dbReference type="InterPro" id="IPR003776">
    <property type="entry name" value="YcaO-like_dom"/>
</dbReference>
<dbReference type="InterPro" id="IPR022291">
    <property type="entry name" value="Bacteriocin_synth_cyclodeHase"/>
</dbReference>
<dbReference type="Pfam" id="PF02624">
    <property type="entry name" value="YcaO"/>
    <property type="match status" value="1"/>
</dbReference>
<evidence type="ECO:0000259" key="1">
    <source>
        <dbReference type="PROSITE" id="PS51664"/>
    </source>
</evidence>
<dbReference type="NCBIfam" id="TIGR03882">
    <property type="entry name" value="cyclo_dehyd_2"/>
    <property type="match status" value="1"/>
</dbReference>
<dbReference type="EMBL" id="LMWI01000002">
    <property type="protein sequence ID" value="KUJ44538.1"/>
    <property type="molecule type" value="Genomic_DNA"/>
</dbReference>
<protein>
    <recommendedName>
        <fullName evidence="1">YcaO domain-containing protein</fullName>
    </recommendedName>
</protein>
<dbReference type="Gene3D" id="3.30.1330.230">
    <property type="match status" value="2"/>
</dbReference>
<dbReference type="Gene3D" id="3.30.160.660">
    <property type="match status" value="1"/>
</dbReference>
<dbReference type="Pfam" id="PF21084">
    <property type="entry name" value="WHD_DUF4423_like"/>
    <property type="match status" value="1"/>
</dbReference>
<evidence type="ECO:0000313" key="3">
    <source>
        <dbReference type="Proteomes" id="UP000053246"/>
    </source>
</evidence>
<organism evidence="2 3">
    <name type="scientific">Micromonospora maris</name>
    <dbReference type="NCBI Taxonomy" id="1003110"/>
    <lineage>
        <taxon>Bacteria</taxon>
        <taxon>Bacillati</taxon>
        <taxon>Actinomycetota</taxon>
        <taxon>Actinomycetes</taxon>
        <taxon>Micromonosporales</taxon>
        <taxon>Micromonosporaceae</taxon>
        <taxon>Micromonospora</taxon>
    </lineage>
</organism>
<name>A0A9X0I0K2_9ACTN</name>
<dbReference type="OMA" id="ATEVFKW"/>
<dbReference type="InterPro" id="IPR049274">
    <property type="entry name" value="LynD/TruD_wHTH-like"/>
</dbReference>
<dbReference type="RefSeq" id="WP_013733767.1">
    <property type="nucleotide sequence ID" value="NZ_LMWI01000002.1"/>
</dbReference>
<dbReference type="NCBIfam" id="TIGR03604">
    <property type="entry name" value="TOMM_cyclo_SagD"/>
    <property type="match status" value="1"/>
</dbReference>
<dbReference type="GO" id="GO:0008641">
    <property type="term" value="F:ubiquitin-like modifier activating enzyme activity"/>
    <property type="evidence" value="ECO:0007669"/>
    <property type="project" value="InterPro"/>
</dbReference>
<dbReference type="InterPro" id="IPR035985">
    <property type="entry name" value="Ubiquitin-activating_enz"/>
</dbReference>
<dbReference type="InterPro" id="IPR027624">
    <property type="entry name" value="TOMM_cyclo_SagD"/>
</dbReference>